<evidence type="ECO:0000256" key="1">
    <source>
        <dbReference type="ARBA" id="ARBA00009928"/>
    </source>
</evidence>
<comment type="similarity">
    <text evidence="1">Belongs to the tyrosinase family.</text>
</comment>
<keyword evidence="11" id="KW-1185">Reference proteome</keyword>
<dbReference type="Gene3D" id="1.10.1280.10">
    <property type="entry name" value="Di-copper center containing domain from catechol oxidase"/>
    <property type="match status" value="2"/>
</dbReference>
<evidence type="ECO:0000256" key="6">
    <source>
        <dbReference type="ARBA" id="ARBA00048233"/>
    </source>
</evidence>
<dbReference type="InterPro" id="IPR050316">
    <property type="entry name" value="Tyrosinase/Hemocyanin"/>
</dbReference>
<evidence type="ECO:0000256" key="3">
    <source>
        <dbReference type="ARBA" id="ARBA00022723"/>
    </source>
</evidence>
<dbReference type="InterPro" id="IPR002227">
    <property type="entry name" value="Tyrosinase_Cu-bd"/>
</dbReference>
<evidence type="ECO:0000256" key="5">
    <source>
        <dbReference type="ARBA" id="ARBA00023101"/>
    </source>
</evidence>
<comment type="catalytic activity">
    <reaction evidence="7">
        <text>L-tyrosine + O2 = L-dopaquinone + H2O</text>
        <dbReference type="Rhea" id="RHEA:18117"/>
        <dbReference type="ChEBI" id="CHEBI:15377"/>
        <dbReference type="ChEBI" id="CHEBI:15379"/>
        <dbReference type="ChEBI" id="CHEBI:57924"/>
        <dbReference type="ChEBI" id="CHEBI:58315"/>
        <dbReference type="EC" id="1.14.18.1"/>
    </reaction>
</comment>
<dbReference type="PANTHER" id="PTHR11474:SF76">
    <property type="entry name" value="SHKT DOMAIN-CONTAINING PROTEIN"/>
    <property type="match status" value="1"/>
</dbReference>
<dbReference type="GO" id="GO:0046872">
    <property type="term" value="F:metal ion binding"/>
    <property type="evidence" value="ECO:0007669"/>
    <property type="project" value="UniProtKB-KW"/>
</dbReference>
<dbReference type="Pfam" id="PF00264">
    <property type="entry name" value="Tyrosinase"/>
    <property type="match status" value="1"/>
</dbReference>
<dbReference type="AlphaFoldDB" id="A0A5N5X5W7"/>
<dbReference type="Gene3D" id="2.60.310.20">
    <property type="match status" value="1"/>
</dbReference>
<keyword evidence="3" id="KW-0479">Metal-binding</keyword>
<dbReference type="PANTHER" id="PTHR11474">
    <property type="entry name" value="TYROSINASE FAMILY MEMBER"/>
    <property type="match status" value="1"/>
</dbReference>
<comment type="catalytic activity">
    <reaction evidence="6">
        <text>2 L-dopa + O2 = 2 L-dopaquinone + 2 H2O</text>
        <dbReference type="Rhea" id="RHEA:34287"/>
        <dbReference type="ChEBI" id="CHEBI:15377"/>
        <dbReference type="ChEBI" id="CHEBI:15379"/>
        <dbReference type="ChEBI" id="CHEBI:57504"/>
        <dbReference type="ChEBI" id="CHEBI:57924"/>
        <dbReference type="EC" id="1.14.18.1"/>
    </reaction>
</comment>
<protein>
    <recommendedName>
        <fullName evidence="2">tyrosinase</fullName>
        <ecNumber evidence="2">1.14.18.1</ecNumber>
    </recommendedName>
</protein>
<evidence type="ECO:0000256" key="7">
    <source>
        <dbReference type="ARBA" id="ARBA00048881"/>
    </source>
</evidence>
<feature type="domain" description="Tyrosinase copper-binding" evidence="9">
    <location>
        <begin position="180"/>
        <end position="191"/>
    </location>
</feature>
<dbReference type="EC" id="1.14.18.1" evidence="2"/>
<dbReference type="PROSITE" id="PS00497">
    <property type="entry name" value="TYROSINASE_1"/>
    <property type="match status" value="1"/>
</dbReference>
<sequence length="438" mass="49871">MTTTGIHGFPKVKWDNVEDAGLYYPHNTFTFPTWHRPYMLLYEQYLYEIMEKEIVPSIEDETAKKKKVKILELGGRVKEEVANPLEKFYNTLNGEKIAMGDQQKWEALPSNTTRSPSITDALRKNSIAHEVFRILTQDYFQSYGPFSSTPYKEGLTDETGGSDKEGGEGHMANVPVEAFDPIFWLHHCNVDRLFAIWQYLNHTKWFDNSGEGLSKPTKPFDPSKPLKPYHKDVARTLYSSNDTQYWEPLGYTYHELLETILKLQSIDGRKLPGGIGHDGFKEYINVEYDRYSLDGEPYIVYYHVKGGDLPDHIGDVRQLGSFVNFSAPMLPDHGDCAAQKQSSVKSKAQVPITFPLHGLEMDRDNPDAGSMERFPIEPSGEEILLEHVPELHVTVYGGDALYPTYASLDVFETGTYEPLWWATHGKRCGAKQAKQRVG</sequence>
<gene>
    <name evidence="10" type="ORF">BDV29DRAFT_189735</name>
</gene>
<keyword evidence="4" id="KW-0186">Copper</keyword>
<dbReference type="EMBL" id="ML732185">
    <property type="protein sequence ID" value="KAB8076141.1"/>
    <property type="molecule type" value="Genomic_DNA"/>
</dbReference>
<dbReference type="InterPro" id="IPR008922">
    <property type="entry name" value="Di-copper_centre_dom_sf"/>
</dbReference>
<dbReference type="OrthoDB" id="1658288at2759"/>
<name>A0A5N5X5W7_9EURO</name>
<evidence type="ECO:0000256" key="4">
    <source>
        <dbReference type="ARBA" id="ARBA00023008"/>
    </source>
</evidence>
<dbReference type="GO" id="GO:0004503">
    <property type="term" value="F:tyrosinase activity"/>
    <property type="evidence" value="ECO:0007669"/>
    <property type="project" value="UniProtKB-EC"/>
</dbReference>
<dbReference type="GO" id="GO:0042438">
    <property type="term" value="P:melanin biosynthetic process"/>
    <property type="evidence" value="ECO:0007669"/>
    <property type="project" value="UniProtKB-KW"/>
</dbReference>
<keyword evidence="5" id="KW-0470">Melanin biosynthesis</keyword>
<accession>A0A5N5X5W7</accession>
<organism evidence="10 11">
    <name type="scientific">Aspergillus leporis</name>
    <dbReference type="NCBI Taxonomy" id="41062"/>
    <lineage>
        <taxon>Eukaryota</taxon>
        <taxon>Fungi</taxon>
        <taxon>Dikarya</taxon>
        <taxon>Ascomycota</taxon>
        <taxon>Pezizomycotina</taxon>
        <taxon>Eurotiomycetes</taxon>
        <taxon>Eurotiomycetidae</taxon>
        <taxon>Eurotiales</taxon>
        <taxon>Aspergillaceae</taxon>
        <taxon>Aspergillus</taxon>
        <taxon>Aspergillus subgen. Circumdati</taxon>
    </lineage>
</organism>
<feature type="domain" description="Tyrosinase copper-binding" evidence="8">
    <location>
        <begin position="26"/>
        <end position="43"/>
    </location>
</feature>
<evidence type="ECO:0000256" key="2">
    <source>
        <dbReference type="ARBA" id="ARBA00011906"/>
    </source>
</evidence>
<evidence type="ECO:0000313" key="10">
    <source>
        <dbReference type="EMBL" id="KAB8076141.1"/>
    </source>
</evidence>
<evidence type="ECO:0000259" key="8">
    <source>
        <dbReference type="PROSITE" id="PS00497"/>
    </source>
</evidence>
<dbReference type="Proteomes" id="UP000326565">
    <property type="component" value="Unassembled WGS sequence"/>
</dbReference>
<evidence type="ECO:0000313" key="11">
    <source>
        <dbReference type="Proteomes" id="UP000326565"/>
    </source>
</evidence>
<reference evidence="10 11" key="1">
    <citation type="submission" date="2019-04" db="EMBL/GenBank/DDBJ databases">
        <title>Friends and foes A comparative genomics study of 23 Aspergillus species from section Flavi.</title>
        <authorList>
            <consortium name="DOE Joint Genome Institute"/>
            <person name="Kjaerbolling I."/>
            <person name="Vesth T."/>
            <person name="Frisvad J.C."/>
            <person name="Nybo J.L."/>
            <person name="Theobald S."/>
            <person name="Kildgaard S."/>
            <person name="Isbrandt T."/>
            <person name="Kuo A."/>
            <person name="Sato A."/>
            <person name="Lyhne E.K."/>
            <person name="Kogle M.E."/>
            <person name="Wiebenga A."/>
            <person name="Kun R.S."/>
            <person name="Lubbers R.J."/>
            <person name="Makela M.R."/>
            <person name="Barry K."/>
            <person name="Chovatia M."/>
            <person name="Clum A."/>
            <person name="Daum C."/>
            <person name="Haridas S."/>
            <person name="He G."/>
            <person name="LaButti K."/>
            <person name="Lipzen A."/>
            <person name="Mondo S."/>
            <person name="Riley R."/>
            <person name="Salamov A."/>
            <person name="Simmons B.A."/>
            <person name="Magnuson J.K."/>
            <person name="Henrissat B."/>
            <person name="Mortensen U.H."/>
            <person name="Larsen T.O."/>
            <person name="Devries R.P."/>
            <person name="Grigoriev I.V."/>
            <person name="Machida M."/>
            <person name="Baker S.E."/>
            <person name="Andersen M.R."/>
        </authorList>
    </citation>
    <scope>NUCLEOTIDE SEQUENCE [LARGE SCALE GENOMIC DNA]</scope>
    <source>
        <strain evidence="10 11">CBS 151.66</strain>
    </source>
</reference>
<dbReference type="PROSITE" id="PS00498">
    <property type="entry name" value="TYROSINASE_2"/>
    <property type="match status" value="1"/>
</dbReference>
<proteinExistence type="inferred from homology"/>
<dbReference type="PRINTS" id="PR00092">
    <property type="entry name" value="TYROSINASE"/>
</dbReference>
<evidence type="ECO:0000259" key="9">
    <source>
        <dbReference type="PROSITE" id="PS00498"/>
    </source>
</evidence>
<dbReference type="SUPFAM" id="SSF48056">
    <property type="entry name" value="Di-copper centre-containing domain"/>
    <property type="match status" value="1"/>
</dbReference>